<dbReference type="SUPFAM" id="SSF51735">
    <property type="entry name" value="NAD(P)-binding Rossmann-fold domains"/>
    <property type="match status" value="1"/>
</dbReference>
<dbReference type="GO" id="GO:0016616">
    <property type="term" value="F:oxidoreductase activity, acting on the CH-OH group of donors, NAD or NADP as acceptor"/>
    <property type="evidence" value="ECO:0007669"/>
    <property type="project" value="TreeGrafter"/>
</dbReference>
<gene>
    <name evidence="4" type="ORF">GPY61_23835</name>
</gene>
<proteinExistence type="inferred from homology"/>
<comment type="caution">
    <text evidence="4">The sequence shown here is derived from an EMBL/GenBank/DDBJ whole genome shotgun (WGS) entry which is preliminary data.</text>
</comment>
<dbReference type="PRINTS" id="PR00081">
    <property type="entry name" value="GDHRDH"/>
</dbReference>
<dbReference type="AlphaFoldDB" id="A0A7X3G3R9"/>
<dbReference type="PANTHER" id="PTHR42760:SF133">
    <property type="entry name" value="3-OXOACYL-[ACYL-CARRIER-PROTEIN] REDUCTASE"/>
    <property type="match status" value="1"/>
</dbReference>
<keyword evidence="2" id="KW-0560">Oxidoreductase</keyword>
<dbReference type="Pfam" id="PF13561">
    <property type="entry name" value="adh_short_C2"/>
    <property type="match status" value="1"/>
</dbReference>
<dbReference type="PROSITE" id="PS00061">
    <property type="entry name" value="ADH_SHORT"/>
    <property type="match status" value="1"/>
</dbReference>
<dbReference type="GO" id="GO:0048038">
    <property type="term" value="F:quinone binding"/>
    <property type="evidence" value="ECO:0007669"/>
    <property type="project" value="TreeGrafter"/>
</dbReference>
<dbReference type="PRINTS" id="PR00080">
    <property type="entry name" value="SDRFAMILY"/>
</dbReference>
<dbReference type="Proteomes" id="UP000443353">
    <property type="component" value="Unassembled WGS sequence"/>
</dbReference>
<organism evidence="4 5">
    <name type="scientific">Massilia cellulosiltytica</name>
    <dbReference type="NCBI Taxonomy" id="2683234"/>
    <lineage>
        <taxon>Bacteria</taxon>
        <taxon>Pseudomonadati</taxon>
        <taxon>Pseudomonadota</taxon>
        <taxon>Betaproteobacteria</taxon>
        <taxon>Burkholderiales</taxon>
        <taxon>Oxalobacteraceae</taxon>
        <taxon>Telluria group</taxon>
        <taxon>Massilia</taxon>
    </lineage>
</organism>
<dbReference type="FunFam" id="3.40.50.720:FF:000084">
    <property type="entry name" value="Short-chain dehydrogenase reductase"/>
    <property type="match status" value="1"/>
</dbReference>
<evidence type="ECO:0000256" key="1">
    <source>
        <dbReference type="ARBA" id="ARBA00006484"/>
    </source>
</evidence>
<evidence type="ECO:0000256" key="2">
    <source>
        <dbReference type="ARBA" id="ARBA00023002"/>
    </source>
</evidence>
<evidence type="ECO:0000259" key="3">
    <source>
        <dbReference type="SMART" id="SM00822"/>
    </source>
</evidence>
<name>A0A7X3G3R9_9BURK</name>
<protein>
    <submittedName>
        <fullName evidence="4">SDR family oxidoreductase</fullName>
    </submittedName>
</protein>
<sequence>MNGRLKGKVAIVTGGASGIGQAFCLRLAQEGTAVAIADIADARETVDLIRRDDGVAWATRCDQTSPRDIEALRAGVTETFGAADILVHCAGIYPMQPFENISYYDWQRVMSVNVDSAYHLTQAFLPAMKDKGWGRIVCVASAAFHGGVGGCSHYVASKGALIGFARSLASEVGQYGVTVNLIAPGLVRTKTTESGIQQEQNWFEALRQQQCVKRVMVPADLAGPLAFLASDDSAFVTGQTLLVDGGWRFS</sequence>
<feature type="domain" description="Ketoreductase" evidence="3">
    <location>
        <begin position="8"/>
        <end position="185"/>
    </location>
</feature>
<dbReference type="InterPro" id="IPR057326">
    <property type="entry name" value="KR_dom"/>
</dbReference>
<accession>A0A7X3G3R9</accession>
<dbReference type="SMART" id="SM00822">
    <property type="entry name" value="PKS_KR"/>
    <property type="match status" value="1"/>
</dbReference>
<dbReference type="RefSeq" id="WP_160410108.1">
    <property type="nucleotide sequence ID" value="NZ_WSES01000007.1"/>
</dbReference>
<evidence type="ECO:0000313" key="5">
    <source>
        <dbReference type="Proteomes" id="UP000443353"/>
    </source>
</evidence>
<dbReference type="EMBL" id="WSES01000007">
    <property type="protein sequence ID" value="MVW62953.1"/>
    <property type="molecule type" value="Genomic_DNA"/>
</dbReference>
<dbReference type="Gene3D" id="3.40.50.720">
    <property type="entry name" value="NAD(P)-binding Rossmann-like Domain"/>
    <property type="match status" value="1"/>
</dbReference>
<comment type="similarity">
    <text evidence="1">Belongs to the short-chain dehydrogenases/reductases (SDR) family.</text>
</comment>
<dbReference type="InterPro" id="IPR036291">
    <property type="entry name" value="NAD(P)-bd_dom_sf"/>
</dbReference>
<reference evidence="4 5" key="1">
    <citation type="submission" date="2019-12" db="EMBL/GenBank/DDBJ databases">
        <authorList>
            <person name="Li C."/>
            <person name="Zhao J."/>
        </authorList>
    </citation>
    <scope>NUCLEOTIDE SEQUENCE [LARGE SCALE GENOMIC DNA]</scope>
    <source>
        <strain evidence="4 5">NEAU-DD11</strain>
    </source>
</reference>
<dbReference type="CDD" id="cd05233">
    <property type="entry name" value="SDR_c"/>
    <property type="match status" value="1"/>
</dbReference>
<dbReference type="PANTHER" id="PTHR42760">
    <property type="entry name" value="SHORT-CHAIN DEHYDROGENASES/REDUCTASES FAMILY MEMBER"/>
    <property type="match status" value="1"/>
</dbReference>
<keyword evidence="5" id="KW-1185">Reference proteome</keyword>
<dbReference type="InterPro" id="IPR020904">
    <property type="entry name" value="Sc_DH/Rdtase_CS"/>
</dbReference>
<dbReference type="InterPro" id="IPR002347">
    <property type="entry name" value="SDR_fam"/>
</dbReference>
<dbReference type="GO" id="GO:0006633">
    <property type="term" value="P:fatty acid biosynthetic process"/>
    <property type="evidence" value="ECO:0007669"/>
    <property type="project" value="TreeGrafter"/>
</dbReference>
<evidence type="ECO:0000313" key="4">
    <source>
        <dbReference type="EMBL" id="MVW62953.1"/>
    </source>
</evidence>